<sequence>METINIIFNMKTMKLIIAMTILTTASSAIAEVKTSETKPYKYGMHLDIDKLIKLEYLRTAPAHCGTIPAEITYEDSTGEVHIVEYLYPDTSGCAH</sequence>
<name>A0A1H6X8T3_9GAMM</name>
<evidence type="ECO:0000313" key="2">
    <source>
        <dbReference type="EMBL" id="SEJ24476.1"/>
    </source>
</evidence>
<reference evidence="2 3" key="1">
    <citation type="submission" date="2016-10" db="EMBL/GenBank/DDBJ databases">
        <authorList>
            <person name="de Groot N.N."/>
        </authorList>
    </citation>
    <scope>NUCLEOTIDE SEQUENCE [LARGE SCALE GENOMIC DNA]</scope>
    <source>
        <strain evidence="2 3">DSM 1041</strain>
    </source>
</reference>
<proteinExistence type="predicted"/>
<dbReference type="Pfam" id="PF10976">
    <property type="entry name" value="DUF2790"/>
    <property type="match status" value="1"/>
</dbReference>
<evidence type="ECO:0000313" key="3">
    <source>
        <dbReference type="Proteomes" id="UP000199005"/>
    </source>
</evidence>
<dbReference type="EMBL" id="FNYO01000057">
    <property type="protein sequence ID" value="SEJ24476.1"/>
    <property type="molecule type" value="Genomic_DNA"/>
</dbReference>
<dbReference type="Gene3D" id="2.30.140.50">
    <property type="entry name" value="Protein of unknown function DUF2790"/>
    <property type="match status" value="1"/>
</dbReference>
<dbReference type="InterPro" id="IPR021245">
    <property type="entry name" value="DUF2790"/>
</dbReference>
<keyword evidence="1" id="KW-0732">Signal</keyword>
<feature type="signal peptide" evidence="1">
    <location>
        <begin position="1"/>
        <end position="30"/>
    </location>
</feature>
<evidence type="ECO:0008006" key="4">
    <source>
        <dbReference type="Google" id="ProtNLM"/>
    </source>
</evidence>
<evidence type="ECO:0000256" key="1">
    <source>
        <dbReference type="SAM" id="SignalP"/>
    </source>
</evidence>
<accession>A0A1H6X8T3</accession>
<gene>
    <name evidence="2" type="ORF">SAMN04244579_03643</name>
</gene>
<feature type="chain" id="PRO_5011616641" description="DUF2790 domain-containing protein" evidence="1">
    <location>
        <begin position="31"/>
        <end position="95"/>
    </location>
</feature>
<protein>
    <recommendedName>
        <fullName evidence="4">DUF2790 domain-containing protein</fullName>
    </recommendedName>
</protein>
<dbReference type="Proteomes" id="UP000199005">
    <property type="component" value="Unassembled WGS sequence"/>
</dbReference>
<dbReference type="AlphaFoldDB" id="A0A1H6X8T3"/>
<organism evidence="2 3">
    <name type="scientific">Azotobacter beijerinckii</name>
    <dbReference type="NCBI Taxonomy" id="170623"/>
    <lineage>
        <taxon>Bacteria</taxon>
        <taxon>Pseudomonadati</taxon>
        <taxon>Pseudomonadota</taxon>
        <taxon>Gammaproteobacteria</taxon>
        <taxon>Pseudomonadales</taxon>
        <taxon>Pseudomonadaceae</taxon>
        <taxon>Azotobacter</taxon>
    </lineage>
</organism>